<evidence type="ECO:0000256" key="2">
    <source>
        <dbReference type="ARBA" id="ARBA00022692"/>
    </source>
</evidence>
<dbReference type="Gene3D" id="2.60.40.10">
    <property type="entry name" value="Immunoglobulins"/>
    <property type="match status" value="2"/>
</dbReference>
<dbReference type="AlphaFoldDB" id="A0A8C8AUA4"/>
<dbReference type="InterPro" id="IPR003599">
    <property type="entry name" value="Ig_sub"/>
</dbReference>
<dbReference type="InterPro" id="IPR013106">
    <property type="entry name" value="Ig_V-set"/>
</dbReference>
<evidence type="ECO:0000256" key="4">
    <source>
        <dbReference type="ARBA" id="ARBA00023136"/>
    </source>
</evidence>
<proteinExistence type="predicted"/>
<reference evidence="8" key="1">
    <citation type="submission" date="2025-08" db="UniProtKB">
        <authorList>
            <consortium name="Ensembl"/>
        </authorList>
    </citation>
    <scope>IDENTIFICATION</scope>
</reference>
<evidence type="ECO:0000256" key="1">
    <source>
        <dbReference type="ARBA" id="ARBA00004370"/>
    </source>
</evidence>
<dbReference type="InterPro" id="IPR036179">
    <property type="entry name" value="Ig-like_dom_sf"/>
</dbReference>
<feature type="domain" description="Ig-like" evidence="7">
    <location>
        <begin position="146"/>
        <end position="235"/>
    </location>
</feature>
<keyword evidence="4" id="KW-0472">Membrane</keyword>
<evidence type="ECO:0000256" key="3">
    <source>
        <dbReference type="ARBA" id="ARBA00022989"/>
    </source>
</evidence>
<reference evidence="8" key="2">
    <citation type="submission" date="2025-09" db="UniProtKB">
        <authorList>
            <consortium name="Ensembl"/>
        </authorList>
    </citation>
    <scope>IDENTIFICATION</scope>
</reference>
<keyword evidence="3" id="KW-1133">Transmembrane helix</keyword>
<keyword evidence="9" id="KW-1185">Reference proteome</keyword>
<dbReference type="PANTHER" id="PTHR19256:SF65">
    <property type="entry name" value="T CELL RECEPTOR GAMMA CONSTANT 1-RELATED"/>
    <property type="match status" value="1"/>
</dbReference>
<dbReference type="SMART" id="SM00406">
    <property type="entry name" value="IGv"/>
    <property type="match status" value="1"/>
</dbReference>
<keyword evidence="5" id="KW-0675">Receptor</keyword>
<keyword evidence="6" id="KW-0393">Immunoglobulin domain</keyword>
<dbReference type="GO" id="GO:0016020">
    <property type="term" value="C:membrane"/>
    <property type="evidence" value="ECO:0007669"/>
    <property type="project" value="UniProtKB-SubCell"/>
</dbReference>
<dbReference type="SUPFAM" id="SSF48726">
    <property type="entry name" value="Immunoglobulin"/>
    <property type="match status" value="2"/>
</dbReference>
<evidence type="ECO:0000256" key="5">
    <source>
        <dbReference type="ARBA" id="ARBA00023170"/>
    </source>
</evidence>
<evidence type="ECO:0000256" key="6">
    <source>
        <dbReference type="ARBA" id="ARBA00023319"/>
    </source>
</evidence>
<name>A0A8C8AUA4_9STRI</name>
<dbReference type="CDD" id="cd00098">
    <property type="entry name" value="IgC1"/>
    <property type="match status" value="1"/>
</dbReference>
<dbReference type="SMART" id="SM00407">
    <property type="entry name" value="IGc1"/>
    <property type="match status" value="1"/>
</dbReference>
<dbReference type="InterPro" id="IPR003597">
    <property type="entry name" value="Ig_C1-set"/>
</dbReference>
<evidence type="ECO:0000259" key="7">
    <source>
        <dbReference type="PROSITE" id="PS50835"/>
    </source>
</evidence>
<dbReference type="Proteomes" id="UP000694552">
    <property type="component" value="Unplaced"/>
</dbReference>
<dbReference type="InterPro" id="IPR007110">
    <property type="entry name" value="Ig-like_dom"/>
</dbReference>
<protein>
    <recommendedName>
        <fullName evidence="7">Ig-like domain-containing protein</fullName>
    </recommendedName>
</protein>
<dbReference type="Pfam" id="PF07686">
    <property type="entry name" value="V-set"/>
    <property type="match status" value="1"/>
</dbReference>
<comment type="subcellular location">
    <subcellularLocation>
        <location evidence="1">Membrane</location>
    </subcellularLocation>
</comment>
<dbReference type="InterPro" id="IPR013783">
    <property type="entry name" value="Ig-like_fold"/>
</dbReference>
<evidence type="ECO:0000313" key="9">
    <source>
        <dbReference type="Proteomes" id="UP000694552"/>
    </source>
</evidence>
<accession>A0A8C8AUA4</accession>
<keyword evidence="2" id="KW-0812">Transmembrane</keyword>
<organism evidence="8 9">
    <name type="scientific">Otus sunia</name>
    <name type="common">Oriental scops-owl</name>
    <dbReference type="NCBI Taxonomy" id="257818"/>
    <lineage>
        <taxon>Eukaryota</taxon>
        <taxon>Metazoa</taxon>
        <taxon>Chordata</taxon>
        <taxon>Craniata</taxon>
        <taxon>Vertebrata</taxon>
        <taxon>Euteleostomi</taxon>
        <taxon>Archelosauria</taxon>
        <taxon>Archosauria</taxon>
        <taxon>Dinosauria</taxon>
        <taxon>Saurischia</taxon>
        <taxon>Theropoda</taxon>
        <taxon>Coelurosauria</taxon>
        <taxon>Aves</taxon>
        <taxon>Neognathae</taxon>
        <taxon>Neoaves</taxon>
        <taxon>Telluraves</taxon>
        <taxon>Strigiformes</taxon>
        <taxon>Strigidae</taxon>
        <taxon>Otus</taxon>
    </lineage>
</organism>
<dbReference type="Ensembl" id="ENSOSUT00000010743.1">
    <property type="protein sequence ID" value="ENSOSUP00000010379.1"/>
    <property type="gene ID" value="ENSOSUG00000007540.1"/>
</dbReference>
<dbReference type="PROSITE" id="PS50835">
    <property type="entry name" value="IG_LIKE"/>
    <property type="match status" value="2"/>
</dbReference>
<dbReference type="SMART" id="SM00409">
    <property type="entry name" value="IG"/>
    <property type="match status" value="1"/>
</dbReference>
<dbReference type="InterPro" id="IPR051117">
    <property type="entry name" value="TRG_var/const_region"/>
</dbReference>
<dbReference type="Pfam" id="PF07654">
    <property type="entry name" value="C1-set"/>
    <property type="match status" value="1"/>
</dbReference>
<sequence>ETCILHTGFTSLCGDTQAAPSQSPPLSVTKSQGSVRLECHFKDVSGYDGNTVIHWYQQKENEAPVRVLYLAQSKVVDDGFQGYRYMAERVPGQKMCILTINDVIPDDSATYYCEILLSIIRLWDADVKIFGSGTKLIVSNNVASPPASSEILQKKHENQIMYVCLIEKFYPEVIRVTWTDGADKEVTDNIVKGDVWKPTNGDKYSIGSWLTVPAENKDKNYYCKYEHESGPHSLSTQGIYYMLKM</sequence>
<evidence type="ECO:0000313" key="8">
    <source>
        <dbReference type="Ensembl" id="ENSOSUP00000010379.1"/>
    </source>
</evidence>
<feature type="domain" description="Ig-like" evidence="7">
    <location>
        <begin position="20"/>
        <end position="115"/>
    </location>
</feature>
<dbReference type="PANTHER" id="PTHR19256">
    <property type="entry name" value="T-CELL RECEPTOR GAMMA CHAIN"/>
    <property type="match status" value="1"/>
</dbReference>